<evidence type="ECO:0000256" key="1">
    <source>
        <dbReference type="PROSITE-ProRule" id="PRU00339"/>
    </source>
</evidence>
<dbReference type="Proteomes" id="UP000241769">
    <property type="component" value="Unassembled WGS sequence"/>
</dbReference>
<dbReference type="InterPro" id="IPR019734">
    <property type="entry name" value="TPR_rpt"/>
</dbReference>
<proteinExistence type="predicted"/>
<dbReference type="EMBL" id="MDYQ01000121">
    <property type="protein sequence ID" value="PRP81642.1"/>
    <property type="molecule type" value="Genomic_DNA"/>
</dbReference>
<dbReference type="PANTHER" id="PTHR46014">
    <property type="entry name" value="TETRATRICOPEPTIDE REPEAT PROTEIN 1"/>
    <property type="match status" value="1"/>
</dbReference>
<dbReference type="PROSITE" id="PS50005">
    <property type="entry name" value="TPR"/>
    <property type="match status" value="1"/>
</dbReference>
<dbReference type="PANTHER" id="PTHR46014:SF1">
    <property type="entry name" value="TETRATRICOPEPTIDE REPEAT PROTEIN 1"/>
    <property type="match status" value="1"/>
</dbReference>
<keyword evidence="1" id="KW-0802">TPR repeat</keyword>
<dbReference type="InterPro" id="IPR052769">
    <property type="entry name" value="TPR_domain_protein"/>
</dbReference>
<evidence type="ECO:0000256" key="2">
    <source>
        <dbReference type="SAM" id="MobiDB-lite"/>
    </source>
</evidence>
<dbReference type="Pfam" id="PF00515">
    <property type="entry name" value="TPR_1"/>
    <property type="match status" value="1"/>
</dbReference>
<dbReference type="AlphaFoldDB" id="A0A2P6NCI4"/>
<reference evidence="3 4" key="1">
    <citation type="journal article" date="2018" name="Genome Biol. Evol.">
        <title>Multiple Roots of Fruiting Body Formation in Amoebozoa.</title>
        <authorList>
            <person name="Hillmann F."/>
            <person name="Forbes G."/>
            <person name="Novohradska S."/>
            <person name="Ferling I."/>
            <person name="Riege K."/>
            <person name="Groth M."/>
            <person name="Westermann M."/>
            <person name="Marz M."/>
            <person name="Spaller T."/>
            <person name="Winckler T."/>
            <person name="Schaap P."/>
            <person name="Glockner G."/>
        </authorList>
    </citation>
    <scope>NUCLEOTIDE SEQUENCE [LARGE SCALE GENOMIC DNA]</scope>
    <source>
        <strain evidence="3 4">Jena</strain>
    </source>
</reference>
<dbReference type="InterPro" id="IPR011990">
    <property type="entry name" value="TPR-like_helical_dom_sf"/>
</dbReference>
<feature type="repeat" description="TPR" evidence="1">
    <location>
        <begin position="156"/>
        <end position="189"/>
    </location>
</feature>
<name>A0A2P6NCI4_9EUKA</name>
<accession>A0A2P6NCI4</accession>
<dbReference type="Gene3D" id="1.25.40.10">
    <property type="entry name" value="Tetratricopeptide repeat domain"/>
    <property type="match status" value="1"/>
</dbReference>
<dbReference type="PROSITE" id="PS50293">
    <property type="entry name" value="TPR_REGION"/>
    <property type="match status" value="1"/>
</dbReference>
<dbReference type="InParanoid" id="A0A2P6NCI4"/>
<evidence type="ECO:0000313" key="4">
    <source>
        <dbReference type="Proteomes" id="UP000241769"/>
    </source>
</evidence>
<dbReference type="OrthoDB" id="1872379at2759"/>
<evidence type="ECO:0000313" key="3">
    <source>
        <dbReference type="EMBL" id="PRP81642.1"/>
    </source>
</evidence>
<keyword evidence="4" id="KW-1185">Reference proteome</keyword>
<feature type="region of interest" description="Disordered" evidence="2">
    <location>
        <begin position="49"/>
        <end position="99"/>
    </location>
</feature>
<organism evidence="3 4">
    <name type="scientific">Planoprotostelium fungivorum</name>
    <dbReference type="NCBI Taxonomy" id="1890364"/>
    <lineage>
        <taxon>Eukaryota</taxon>
        <taxon>Amoebozoa</taxon>
        <taxon>Evosea</taxon>
        <taxon>Variosea</taxon>
        <taxon>Cavosteliida</taxon>
        <taxon>Cavosteliaceae</taxon>
        <taxon>Planoprotostelium</taxon>
    </lineage>
</organism>
<feature type="compositionally biased region" description="Basic and acidic residues" evidence="2">
    <location>
        <begin position="66"/>
        <end position="99"/>
    </location>
</feature>
<protein>
    <submittedName>
        <fullName evidence="3">Tetratricopeptide repeat protein 1-like</fullName>
    </submittedName>
</protein>
<gene>
    <name evidence="3" type="ORF">PROFUN_01149</name>
</gene>
<dbReference type="SMART" id="SM00028">
    <property type="entry name" value="TPR"/>
    <property type="match status" value="3"/>
</dbReference>
<comment type="caution">
    <text evidence="3">The sequence shown here is derived from an EMBL/GenBank/DDBJ whole genome shotgun (WGS) entry which is preliminary data.</text>
</comment>
<dbReference type="SUPFAM" id="SSF48452">
    <property type="entry name" value="TPR-like"/>
    <property type="match status" value="1"/>
</dbReference>
<sequence length="253" mass="28715">MAADAGILQEGKRLKDEGNTLYVSKDYFSAVETYSKAIDLIEKYCRDRVEEEEEEGPRVVELTDEDVAKLELEEKEKKEREQNGESQKEDGDQSKEDTKNESIIQLENELKVPPTIRPTLSVCYHNRAAALSFIDGRNDDVIADTTRAIELDPLYVKAYLRRGKAYETDSKPEESLKDYQKALELEPSNKAAKEGITKMEPIVKDKQEKEKAEMLGKLKDVGNSFLGLFGLSTENFQMVQDPNSGGYSINFKR</sequence>